<accession>A0ACA9NBD4</accession>
<comment type="caution">
    <text evidence="1">The sequence shown here is derived from an EMBL/GenBank/DDBJ whole genome shotgun (WGS) entry which is preliminary data.</text>
</comment>
<evidence type="ECO:0000313" key="1">
    <source>
        <dbReference type="EMBL" id="CAG8644224.1"/>
    </source>
</evidence>
<evidence type="ECO:0000313" key="2">
    <source>
        <dbReference type="Proteomes" id="UP000789860"/>
    </source>
</evidence>
<organism evidence="1 2">
    <name type="scientific">Scutellospora calospora</name>
    <dbReference type="NCBI Taxonomy" id="85575"/>
    <lineage>
        <taxon>Eukaryota</taxon>
        <taxon>Fungi</taxon>
        <taxon>Fungi incertae sedis</taxon>
        <taxon>Mucoromycota</taxon>
        <taxon>Glomeromycotina</taxon>
        <taxon>Glomeromycetes</taxon>
        <taxon>Diversisporales</taxon>
        <taxon>Gigasporaceae</taxon>
        <taxon>Scutellospora</taxon>
    </lineage>
</organism>
<protein>
    <submittedName>
        <fullName evidence="1">1603_t:CDS:1</fullName>
    </submittedName>
</protein>
<reference evidence="1" key="1">
    <citation type="submission" date="2021-06" db="EMBL/GenBank/DDBJ databases">
        <authorList>
            <person name="Kallberg Y."/>
            <person name="Tangrot J."/>
            <person name="Rosling A."/>
        </authorList>
    </citation>
    <scope>NUCLEOTIDE SEQUENCE</scope>
    <source>
        <strain evidence="1">AU212A</strain>
    </source>
</reference>
<gene>
    <name evidence="1" type="ORF">SCALOS_LOCUS8435</name>
</gene>
<name>A0ACA9NBD4_9GLOM</name>
<keyword evidence="2" id="KW-1185">Reference proteome</keyword>
<proteinExistence type="predicted"/>
<feature type="non-terminal residue" evidence="1">
    <location>
        <position position="1"/>
    </location>
</feature>
<dbReference type="Proteomes" id="UP000789860">
    <property type="component" value="Unassembled WGS sequence"/>
</dbReference>
<sequence length="148" mass="16845">FIQAIGFASSYRSPPTHSTVVYYWMVIVVTVVFLGHLLIRFQPRWRYGPYKDEILLDGQPSSSIQMSSISQQQQVSQPQRSPSYKMQKGVLKDGQPVLLFHSNGDKRNSKRLSLYNHKRSSSVPNLLKDSESAKSAKSIESYLSHELV</sequence>
<dbReference type="EMBL" id="CAJVPM010022273">
    <property type="protein sequence ID" value="CAG8644224.1"/>
    <property type="molecule type" value="Genomic_DNA"/>
</dbReference>